<feature type="coiled-coil region" evidence="10">
    <location>
        <begin position="184"/>
        <end position="336"/>
    </location>
</feature>
<feature type="region of interest" description="Disordered" evidence="11">
    <location>
        <begin position="1"/>
        <end position="27"/>
    </location>
</feature>
<evidence type="ECO:0000259" key="13">
    <source>
        <dbReference type="Pfam" id="PF14775"/>
    </source>
</evidence>
<protein>
    <recommendedName>
        <fullName evidence="3">Dynein regulatory complex protein 1</fullName>
    </recommendedName>
    <alternativeName>
        <fullName evidence="8">Coiled-coil domain-containing protein 164</fullName>
    </alternativeName>
</protein>
<feature type="domain" description="Dynein regulatory complex protein 1 C-terminal" evidence="13">
    <location>
        <begin position="631"/>
        <end position="658"/>
    </location>
</feature>
<feature type="non-terminal residue" evidence="14">
    <location>
        <position position="1"/>
    </location>
</feature>
<comment type="subcellular location">
    <subcellularLocation>
        <location evidence="1">Cytoplasm</location>
        <location evidence="1">Cytoskeleton</location>
        <location evidence="1">Flagellum axoneme</location>
    </subcellularLocation>
</comment>
<evidence type="ECO:0000256" key="7">
    <source>
        <dbReference type="ARBA" id="ARBA00023273"/>
    </source>
</evidence>
<dbReference type="InterPro" id="IPR039505">
    <property type="entry name" value="DRC1/2_N"/>
</dbReference>
<dbReference type="EMBL" id="VYZB01001487">
    <property type="protein sequence ID" value="NWS78623.1"/>
    <property type="molecule type" value="Genomic_DNA"/>
</dbReference>
<evidence type="ECO:0000313" key="15">
    <source>
        <dbReference type="Proteomes" id="UP000549499"/>
    </source>
</evidence>
<comment type="function">
    <text evidence="9">Component of the nexin-dynein regulatory complex (N-DRC) a key regulator of ciliary/flagellar motility which maintains the alignment and integrity of the distal axoneme and regulates microtubule sliding in motile axonemes. Plays a critical role in the assembly of N-DRC and also stabilizes the assembly of multiple inner dynein arms and radial spokes. Coassembles with CCDC65/DRC2 to form a central scaffold needed for assembly of the N-DRC and its attachment to the outer doublet microtubules.</text>
</comment>
<comment type="similarity">
    <text evidence="2">Belongs to the DRC1 family.</text>
</comment>
<dbReference type="GO" id="GO:0070286">
    <property type="term" value="P:axonemal dynein complex assembly"/>
    <property type="evidence" value="ECO:0007669"/>
    <property type="project" value="InterPro"/>
</dbReference>
<evidence type="ECO:0000256" key="8">
    <source>
        <dbReference type="ARBA" id="ARBA00031554"/>
    </source>
</evidence>
<dbReference type="Pfam" id="PF14772">
    <property type="entry name" value="NYD-SP28"/>
    <property type="match status" value="1"/>
</dbReference>
<keyword evidence="6" id="KW-0969">Cilium</keyword>
<dbReference type="Proteomes" id="UP000549499">
    <property type="component" value="Unassembled WGS sequence"/>
</dbReference>
<dbReference type="Pfam" id="PF14775">
    <property type="entry name" value="NYD-SP28_assoc"/>
    <property type="match status" value="1"/>
</dbReference>
<reference evidence="14 15" key="1">
    <citation type="submission" date="2019-09" db="EMBL/GenBank/DDBJ databases">
        <title>Bird 10,000 Genomes (B10K) Project - Family phase.</title>
        <authorList>
            <person name="Zhang G."/>
        </authorList>
    </citation>
    <scope>NUCLEOTIDE SEQUENCE [LARGE SCALE GENOMIC DNA]</scope>
    <source>
        <strain evidence="14">B10K-DU-003-44</strain>
        <tissue evidence="14">Muscle</tissue>
    </source>
</reference>
<sequence length="658" mass="76406">REALGEDAEPSVAEEMEEQRRSHKEIEESRKKLAKLLFDGRQMVTNIQVAADSREMQRRAEQAELRLQRVQKLENEAKFSTSKMEEITSKWVLAKEMTIPQELWQLLNQQQQQCTLVLEEKNKLIRDLQQELRNKDKQYVEAIQQQSGDIYLLLERMEEHIRTMLKTYRHKLLQIEKAFELERQELLDNNKKKWEEAIQAHNAKELENLHARMRKVEEFEKQLNQLQVQDWEEYNSMKIQLDDDVQNLESQIEHMKAVYRLNQEKLEYNLQVLKKREDKNTIIKSQQKRNLKRLHTLLSNLRTKLANQEKQFREENQRLIADYEHITEQCKETQRRMRHFALSDDEKFKEVWLMNEEEAKELMRKALDADRIIHTQQLGLPWEEPHYWFLNNVGPLRSYRAEQMLTNLVVEILTGGMHSALVILVALGDLHLPLQDVCYCSACSSLLPLSQDFLIDRELPRPPRPLGRHTLTLMKLTSIFGTLKINSEEDLYQLLDFFLKYKAQEVAASQVGQSGTAVGKGPGKGEQNSYRLGVNGWGTALRRRTWGVGGGEARHEPAMGAPSPETNGVLGCTQSSGSSRGGRGFCPSAPLWGDPTWSPVSTPGLCSWSTREKNAPAKEVLQVQDSLRDGEYWEALTHVIPESTLKLWDSLEEALKDY</sequence>
<dbReference type="GO" id="GO:0060285">
    <property type="term" value="P:cilium-dependent cell motility"/>
    <property type="evidence" value="ECO:0007669"/>
    <property type="project" value="TreeGrafter"/>
</dbReference>
<feature type="compositionally biased region" description="Acidic residues" evidence="11">
    <location>
        <begin position="1"/>
        <end position="17"/>
    </location>
</feature>
<evidence type="ECO:0000256" key="4">
    <source>
        <dbReference type="ARBA" id="ARBA00022846"/>
    </source>
</evidence>
<dbReference type="InterPro" id="IPR029440">
    <property type="entry name" value="DRC1_C"/>
</dbReference>
<keyword evidence="5 10" id="KW-0175">Coiled coil</keyword>
<proteinExistence type="inferred from homology"/>
<comment type="caution">
    <text evidence="14">The sequence shown here is derived from an EMBL/GenBank/DDBJ whole genome shotgun (WGS) entry which is preliminary data.</text>
</comment>
<evidence type="ECO:0000256" key="6">
    <source>
        <dbReference type="ARBA" id="ARBA00023069"/>
    </source>
</evidence>
<evidence type="ECO:0000256" key="2">
    <source>
        <dbReference type="ARBA" id="ARBA00009688"/>
    </source>
</evidence>
<evidence type="ECO:0000256" key="5">
    <source>
        <dbReference type="ARBA" id="ARBA00023054"/>
    </source>
</evidence>
<evidence type="ECO:0000313" key="14">
    <source>
        <dbReference type="EMBL" id="NWS78623.1"/>
    </source>
</evidence>
<feature type="compositionally biased region" description="Basic and acidic residues" evidence="11">
    <location>
        <begin position="18"/>
        <end position="27"/>
    </location>
</feature>
<evidence type="ECO:0000256" key="10">
    <source>
        <dbReference type="SAM" id="Coils"/>
    </source>
</evidence>
<keyword evidence="15" id="KW-1185">Reference proteome</keyword>
<evidence type="ECO:0000256" key="9">
    <source>
        <dbReference type="ARBA" id="ARBA00046115"/>
    </source>
</evidence>
<keyword evidence="7" id="KW-0966">Cell projection</keyword>
<dbReference type="PANTHER" id="PTHR21625">
    <property type="entry name" value="NYD-SP28 PROTEIN"/>
    <property type="match status" value="1"/>
</dbReference>
<gene>
    <name evidence="14" type="primary">Drc1</name>
    <name evidence="14" type="ORF">CROSUL_R10342</name>
</gene>
<feature type="non-terminal residue" evidence="14">
    <location>
        <position position="658"/>
    </location>
</feature>
<evidence type="ECO:0000256" key="1">
    <source>
        <dbReference type="ARBA" id="ARBA00004611"/>
    </source>
</evidence>
<dbReference type="PANTHER" id="PTHR21625:SF1">
    <property type="entry name" value="DYNEIN REGULATORY COMPLEX PROTEIN 1"/>
    <property type="match status" value="1"/>
</dbReference>
<name>A0A7K5IB21_CROSL</name>
<evidence type="ECO:0000256" key="3">
    <source>
        <dbReference type="ARBA" id="ARBA00013815"/>
    </source>
</evidence>
<feature type="coiled-coil region" evidence="10">
    <location>
        <begin position="118"/>
        <end position="145"/>
    </location>
</feature>
<dbReference type="OrthoDB" id="10260459at2759"/>
<organism evidence="14 15">
    <name type="scientific">Crotophaga sulcirostris</name>
    <name type="common">Groove-billed ani</name>
    <dbReference type="NCBI Taxonomy" id="33598"/>
    <lineage>
        <taxon>Eukaryota</taxon>
        <taxon>Metazoa</taxon>
        <taxon>Chordata</taxon>
        <taxon>Craniata</taxon>
        <taxon>Vertebrata</taxon>
        <taxon>Euteleostomi</taxon>
        <taxon>Archelosauria</taxon>
        <taxon>Archosauria</taxon>
        <taxon>Dinosauria</taxon>
        <taxon>Saurischia</taxon>
        <taxon>Theropoda</taxon>
        <taxon>Coelurosauria</taxon>
        <taxon>Aves</taxon>
        <taxon>Neognathae</taxon>
        <taxon>Neoaves</taxon>
        <taxon>Otidimorphae</taxon>
        <taxon>Cuculiformes</taxon>
        <taxon>Crotophagidae</taxon>
        <taxon>Crotophaga</taxon>
    </lineage>
</organism>
<keyword evidence="4" id="KW-0282">Flagellum</keyword>
<accession>A0A7K5IB21</accession>
<evidence type="ECO:0000256" key="11">
    <source>
        <dbReference type="SAM" id="MobiDB-lite"/>
    </source>
</evidence>
<dbReference type="InterPro" id="IPR039750">
    <property type="entry name" value="DRC1/DRC2"/>
</dbReference>
<feature type="domain" description="Dynein regulatory complex protein 1/2 N-terminal" evidence="12">
    <location>
        <begin position="49"/>
        <end position="150"/>
    </location>
</feature>
<dbReference type="AlphaFoldDB" id="A0A7K5IB21"/>
<dbReference type="GO" id="GO:0005858">
    <property type="term" value="C:axonemal dynein complex"/>
    <property type="evidence" value="ECO:0007669"/>
    <property type="project" value="InterPro"/>
</dbReference>
<evidence type="ECO:0000259" key="12">
    <source>
        <dbReference type="Pfam" id="PF14772"/>
    </source>
</evidence>
<dbReference type="GO" id="GO:0003352">
    <property type="term" value="P:regulation of cilium movement"/>
    <property type="evidence" value="ECO:0007669"/>
    <property type="project" value="TreeGrafter"/>
</dbReference>